<organism evidence="2 3">
    <name type="scientific">Dichotomicrobium thermohalophilum</name>
    <dbReference type="NCBI Taxonomy" id="933063"/>
    <lineage>
        <taxon>Bacteria</taxon>
        <taxon>Pseudomonadati</taxon>
        <taxon>Pseudomonadota</taxon>
        <taxon>Alphaproteobacteria</taxon>
        <taxon>Hyphomicrobiales</taxon>
        <taxon>Hyphomicrobiaceae</taxon>
        <taxon>Dichotomicrobium</taxon>
    </lineage>
</organism>
<protein>
    <recommendedName>
        <fullName evidence="4">Sel1 repeat-containing protein</fullName>
    </recommendedName>
</protein>
<evidence type="ECO:0008006" key="4">
    <source>
        <dbReference type="Google" id="ProtNLM"/>
    </source>
</evidence>
<dbReference type="InterPro" id="IPR011990">
    <property type="entry name" value="TPR-like_helical_dom_sf"/>
</dbReference>
<keyword evidence="3" id="KW-1185">Reference proteome</keyword>
<evidence type="ECO:0000256" key="1">
    <source>
        <dbReference type="SAM" id="MobiDB-lite"/>
    </source>
</evidence>
<accession>A0A397Q1G2</accession>
<evidence type="ECO:0000313" key="3">
    <source>
        <dbReference type="Proteomes" id="UP000266273"/>
    </source>
</evidence>
<dbReference type="Proteomes" id="UP000266273">
    <property type="component" value="Unassembled WGS sequence"/>
</dbReference>
<reference evidence="2 3" key="1">
    <citation type="submission" date="2018-08" db="EMBL/GenBank/DDBJ databases">
        <title>Genomic Encyclopedia of Archaeal and Bacterial Type Strains, Phase II (KMG-II): from individual species to whole genera.</title>
        <authorList>
            <person name="Goeker M."/>
        </authorList>
    </citation>
    <scope>NUCLEOTIDE SEQUENCE [LARGE SCALE GENOMIC DNA]</scope>
    <source>
        <strain evidence="2 3">DSM 5002</strain>
    </source>
</reference>
<name>A0A397Q1G2_9HYPH</name>
<evidence type="ECO:0000313" key="2">
    <source>
        <dbReference type="EMBL" id="RIA55012.1"/>
    </source>
</evidence>
<sequence length="291" mass="31004">MTHEARRNSADANARPQPPRRTPVQGSCLAIAGVLGLLTMEGAALAETPGQVERAARLVEGEEVGVQGQRIAQNVSSGFAVAEISGPPKTPIPIRVQLPEINDGVYNFLVFQNLPGEFDMSAGFPVDDRWVVPLDEVSDLTVTAPQGYNGSFDLRVKLRIGGTEKSETRTVTVNISEPGAGERTAKANEATGSTGALSPETEAAMIQRAESMLQTRDVSGARNIYLFLVRKGSGKAAFGLARTYDPAYVEEIGVAGMDAADLEKAKKWYERAALLGHKEAQERLKVLAAGG</sequence>
<dbReference type="EMBL" id="QXDF01000001">
    <property type="protein sequence ID" value="RIA55012.1"/>
    <property type="molecule type" value="Genomic_DNA"/>
</dbReference>
<comment type="caution">
    <text evidence="2">The sequence shown here is derived from an EMBL/GenBank/DDBJ whole genome shotgun (WGS) entry which is preliminary data.</text>
</comment>
<dbReference type="SUPFAM" id="SSF81901">
    <property type="entry name" value="HCP-like"/>
    <property type="match status" value="1"/>
</dbReference>
<proteinExistence type="predicted"/>
<feature type="region of interest" description="Disordered" evidence="1">
    <location>
        <begin position="1"/>
        <end position="25"/>
    </location>
</feature>
<dbReference type="Gene3D" id="1.25.40.10">
    <property type="entry name" value="Tetratricopeptide repeat domain"/>
    <property type="match status" value="1"/>
</dbReference>
<dbReference type="AlphaFoldDB" id="A0A397Q1G2"/>
<gene>
    <name evidence="2" type="ORF">BXY53_0062</name>
</gene>